<dbReference type="AlphaFoldDB" id="A0A336M344"/>
<organism evidence="2">
    <name type="scientific">Culicoides sonorensis</name>
    <name type="common">Biting midge</name>
    <dbReference type="NCBI Taxonomy" id="179676"/>
    <lineage>
        <taxon>Eukaryota</taxon>
        <taxon>Metazoa</taxon>
        <taxon>Ecdysozoa</taxon>
        <taxon>Arthropoda</taxon>
        <taxon>Hexapoda</taxon>
        <taxon>Insecta</taxon>
        <taxon>Pterygota</taxon>
        <taxon>Neoptera</taxon>
        <taxon>Endopterygota</taxon>
        <taxon>Diptera</taxon>
        <taxon>Nematocera</taxon>
        <taxon>Chironomoidea</taxon>
        <taxon>Ceratopogonidae</taxon>
        <taxon>Ceratopogoninae</taxon>
        <taxon>Culicoides</taxon>
        <taxon>Monoculicoides</taxon>
    </lineage>
</organism>
<protein>
    <submittedName>
        <fullName evidence="2">CSON011227 protein</fullName>
    </submittedName>
</protein>
<reference evidence="2" key="1">
    <citation type="submission" date="2018-07" db="EMBL/GenBank/DDBJ databases">
        <authorList>
            <person name="Quirk P.G."/>
            <person name="Krulwich T.A."/>
        </authorList>
    </citation>
    <scope>NUCLEOTIDE SEQUENCE</scope>
</reference>
<evidence type="ECO:0000313" key="2">
    <source>
        <dbReference type="EMBL" id="SSX24665.1"/>
    </source>
</evidence>
<name>A0A336M344_CULSO</name>
<feature type="chain" id="PRO_5016249964" evidence="1">
    <location>
        <begin position="28"/>
        <end position="87"/>
    </location>
</feature>
<dbReference type="VEuPathDB" id="VectorBase:CSON011227"/>
<keyword evidence="1" id="KW-0732">Signal</keyword>
<proteinExistence type="predicted"/>
<dbReference type="EMBL" id="UFQT01000481">
    <property type="protein sequence ID" value="SSX24665.1"/>
    <property type="molecule type" value="Genomic_DNA"/>
</dbReference>
<gene>
    <name evidence="2" type="primary">CSON011227</name>
</gene>
<feature type="signal peptide" evidence="1">
    <location>
        <begin position="1"/>
        <end position="27"/>
    </location>
</feature>
<evidence type="ECO:0000256" key="1">
    <source>
        <dbReference type="SAM" id="SignalP"/>
    </source>
</evidence>
<sequence>MLKDVHTLKTVYPFRFFLISFLSLGAAGPSTNFNSDVTISLSSPSGILCSLSYKVSSNGNPVTITRPFGSNNTVCLNWATNSAMKIN</sequence>
<accession>A0A336M344</accession>